<evidence type="ECO:0000313" key="2">
    <source>
        <dbReference type="Proteomes" id="UP000285517"/>
    </source>
</evidence>
<dbReference type="OrthoDB" id="9809850at2"/>
<evidence type="ECO:0008006" key="3">
    <source>
        <dbReference type="Google" id="ProtNLM"/>
    </source>
</evidence>
<dbReference type="KEGG" id="aev:EI546_08945"/>
<dbReference type="Proteomes" id="UP000285517">
    <property type="component" value="Chromosome"/>
</dbReference>
<organism evidence="1 2">
    <name type="scientific">Aequorivita ciconiae</name>
    <dbReference type="NCBI Taxonomy" id="2494375"/>
    <lineage>
        <taxon>Bacteria</taxon>
        <taxon>Pseudomonadati</taxon>
        <taxon>Bacteroidota</taxon>
        <taxon>Flavobacteriia</taxon>
        <taxon>Flavobacteriales</taxon>
        <taxon>Flavobacteriaceae</taxon>
        <taxon>Aequorivita</taxon>
    </lineage>
</organism>
<name>A0A410G3J0_9FLAO</name>
<dbReference type="AlphaFoldDB" id="A0A410G3J0"/>
<gene>
    <name evidence="1" type="ORF">EI546_08945</name>
</gene>
<protein>
    <recommendedName>
        <fullName evidence="3">LysM domain-containing protein</fullName>
    </recommendedName>
</protein>
<dbReference type="EMBL" id="CP034951">
    <property type="protein sequence ID" value="QAA81836.1"/>
    <property type="molecule type" value="Genomic_DNA"/>
</dbReference>
<evidence type="ECO:0000313" key="1">
    <source>
        <dbReference type="EMBL" id="QAA81836.1"/>
    </source>
</evidence>
<reference evidence="1 2" key="1">
    <citation type="submission" date="2019-01" db="EMBL/GenBank/DDBJ databases">
        <title>Complete genome sequencing of Aequorivita sp. H23M31.</title>
        <authorList>
            <person name="Bae J.-W."/>
        </authorList>
    </citation>
    <scope>NUCLEOTIDE SEQUENCE [LARGE SCALE GENOMIC DNA]</scope>
    <source>
        <strain evidence="1 2">H23M31</strain>
    </source>
</reference>
<sequence>MFTDKSRYKKVSQYETTDSRGRTVKVVATPAPLQQSIRGFHLLKQGQRPDHLAALYLNDAAAFWRIAEANDCMLPEALTEKSEIAIPNKI</sequence>
<proteinExistence type="predicted"/>
<accession>A0A410G3J0</accession>
<dbReference type="RefSeq" id="WP_128250217.1">
    <property type="nucleotide sequence ID" value="NZ_CP034951.1"/>
</dbReference>
<keyword evidence="2" id="KW-1185">Reference proteome</keyword>